<reference evidence="1 2" key="1">
    <citation type="journal article" date="2022" name="DNA Res.">
        <title>Chromosomal-level genome assembly of the orchid tree Bauhinia variegata (Leguminosae; Cercidoideae) supports the allotetraploid origin hypothesis of Bauhinia.</title>
        <authorList>
            <person name="Zhong Y."/>
            <person name="Chen Y."/>
            <person name="Zheng D."/>
            <person name="Pang J."/>
            <person name="Liu Y."/>
            <person name="Luo S."/>
            <person name="Meng S."/>
            <person name="Qian L."/>
            <person name="Wei D."/>
            <person name="Dai S."/>
            <person name="Zhou R."/>
        </authorList>
    </citation>
    <scope>NUCLEOTIDE SEQUENCE [LARGE SCALE GENOMIC DNA]</scope>
    <source>
        <strain evidence="1">BV-YZ2020</strain>
    </source>
</reference>
<sequence length="131" mass="15142">MGGKFSRFDCCERFWPSRVLTFHSAAEWKAHFDASKQTDKLMVIDFFATWCGPCKYMGPIFKDFAQKYTDVEFVKIDVNKLEEVAKEFGVQSMPTFKLFKKGKVVDEVVGASTEDLQNLIEKHRRSVDRVA</sequence>
<gene>
    <name evidence="1" type="ORF">L6164_027160</name>
</gene>
<comment type="caution">
    <text evidence="1">The sequence shown here is derived from an EMBL/GenBank/DDBJ whole genome shotgun (WGS) entry which is preliminary data.</text>
</comment>
<organism evidence="1 2">
    <name type="scientific">Bauhinia variegata</name>
    <name type="common">Purple orchid tree</name>
    <name type="synonym">Phanera variegata</name>
    <dbReference type="NCBI Taxonomy" id="167791"/>
    <lineage>
        <taxon>Eukaryota</taxon>
        <taxon>Viridiplantae</taxon>
        <taxon>Streptophyta</taxon>
        <taxon>Embryophyta</taxon>
        <taxon>Tracheophyta</taxon>
        <taxon>Spermatophyta</taxon>
        <taxon>Magnoliopsida</taxon>
        <taxon>eudicotyledons</taxon>
        <taxon>Gunneridae</taxon>
        <taxon>Pentapetalae</taxon>
        <taxon>rosids</taxon>
        <taxon>fabids</taxon>
        <taxon>Fabales</taxon>
        <taxon>Fabaceae</taxon>
        <taxon>Cercidoideae</taxon>
        <taxon>Cercideae</taxon>
        <taxon>Bauhiniinae</taxon>
        <taxon>Bauhinia</taxon>
    </lineage>
</organism>
<accession>A0ACB9LT80</accession>
<proteinExistence type="predicted"/>
<keyword evidence="2" id="KW-1185">Reference proteome</keyword>
<evidence type="ECO:0000313" key="2">
    <source>
        <dbReference type="Proteomes" id="UP000828941"/>
    </source>
</evidence>
<name>A0ACB9LT80_BAUVA</name>
<protein>
    <submittedName>
        <fullName evidence="1">Uncharacterized protein</fullName>
    </submittedName>
</protein>
<dbReference type="EMBL" id="CM039436">
    <property type="protein sequence ID" value="KAI4314228.1"/>
    <property type="molecule type" value="Genomic_DNA"/>
</dbReference>
<dbReference type="Proteomes" id="UP000828941">
    <property type="component" value="Chromosome 11"/>
</dbReference>
<evidence type="ECO:0000313" key="1">
    <source>
        <dbReference type="EMBL" id="KAI4314228.1"/>
    </source>
</evidence>